<organism evidence="1">
    <name type="scientific">Tanacetum cinerariifolium</name>
    <name type="common">Dalmatian daisy</name>
    <name type="synonym">Chrysanthemum cinerariifolium</name>
    <dbReference type="NCBI Taxonomy" id="118510"/>
    <lineage>
        <taxon>Eukaryota</taxon>
        <taxon>Viridiplantae</taxon>
        <taxon>Streptophyta</taxon>
        <taxon>Embryophyta</taxon>
        <taxon>Tracheophyta</taxon>
        <taxon>Spermatophyta</taxon>
        <taxon>Magnoliopsida</taxon>
        <taxon>eudicotyledons</taxon>
        <taxon>Gunneridae</taxon>
        <taxon>Pentapetalae</taxon>
        <taxon>asterids</taxon>
        <taxon>campanulids</taxon>
        <taxon>Asterales</taxon>
        <taxon>Asteraceae</taxon>
        <taxon>Asteroideae</taxon>
        <taxon>Anthemideae</taxon>
        <taxon>Anthemidinae</taxon>
        <taxon>Tanacetum</taxon>
    </lineage>
</organism>
<sequence length="693" mass="79010">MTLADKAILSSAENRPPMLEKDMYDSWKSIMELYMMNRQHGQMILESIETGPLIWPTIEENGATRPTKYYELTYTEVIQADCDVKATNIIIQGLPPKVYALVRNHKVAKELWERIQLLMQGTSLTKQERECKLYDEFNKFAYKKGEYYSPQYGSPYQSQQYSANKSSTPLSITYPSYDYQSSVYHNVYSPQPSIPQLEYAPTINQQTQLPEFPQLDSGLIIPMFKQGDDPIDAINHMMSFLSAVVTSRYPTTNNHLINSSNTMQQASINDGRVTLQPVQGRQFLLLLVLLRPTHQEQVESIMGNKGLLFATTTKGKDTYPNSAQNLKVNGMMLGLRIKCCQATQTVITYNAAYQADDLDAYDSDCNEFNTTKVALMANLSHYALDVLAEKAQQLEPKLYDGNVIRNTYAIMISTSEETLMLAENSLNSSNPSPSSTPTRVEVLKELFKAVEQHCLESKMFEVKMNQVLNENERLLKQVINKDIMNIIVNSSVDNASVNLHECKKCLKLEAELLNKKDFIEKETYDKLFGLKAQSQEKDMVITKLKERIKSLSGNVNKDKVKKDIDEIKTINIELDHRVSKLIAENKHLKQSYKQLYDSIKPTRVRSKEQYDALIYQVNQKSVEIFDLNANLQEQGLIIATLNDELKKLKGKALVDNAVTTHNIAPEMLKIDMEPLASRFVNNRTAHSDYLRLT</sequence>
<dbReference type="AlphaFoldDB" id="A0A699GH64"/>
<accession>A0A699GH64</accession>
<dbReference type="EMBL" id="BKCJ010000022">
    <property type="protein sequence ID" value="GEU28801.1"/>
    <property type="molecule type" value="Genomic_DNA"/>
</dbReference>
<reference evidence="1" key="1">
    <citation type="journal article" date="2019" name="Sci. Rep.">
        <title>Draft genome of Tanacetum cinerariifolium, the natural source of mosquito coil.</title>
        <authorList>
            <person name="Yamashiro T."/>
            <person name="Shiraishi A."/>
            <person name="Satake H."/>
            <person name="Nakayama K."/>
        </authorList>
    </citation>
    <scope>NUCLEOTIDE SEQUENCE</scope>
</reference>
<proteinExistence type="predicted"/>
<comment type="caution">
    <text evidence="1">The sequence shown here is derived from an EMBL/GenBank/DDBJ whole genome shotgun (WGS) entry which is preliminary data.</text>
</comment>
<evidence type="ECO:0008006" key="2">
    <source>
        <dbReference type="Google" id="ProtNLM"/>
    </source>
</evidence>
<name>A0A699GH64_TANCI</name>
<protein>
    <recommendedName>
        <fullName evidence="2">Integrase, catalytic region, zinc finger, CCHC-type, peptidase aspartic, catalytic</fullName>
    </recommendedName>
</protein>
<gene>
    <name evidence="1" type="ORF">Tci_000779</name>
</gene>
<evidence type="ECO:0000313" key="1">
    <source>
        <dbReference type="EMBL" id="GEU28801.1"/>
    </source>
</evidence>